<dbReference type="InterPro" id="IPR000871">
    <property type="entry name" value="Beta-lactam_class-A"/>
</dbReference>
<evidence type="ECO:0000259" key="5">
    <source>
        <dbReference type="Pfam" id="PF13354"/>
    </source>
</evidence>
<dbReference type="InterPro" id="IPR012338">
    <property type="entry name" value="Beta-lactam/transpept-like"/>
</dbReference>
<dbReference type="InterPro" id="IPR045155">
    <property type="entry name" value="Beta-lactam_cat"/>
</dbReference>
<sequence>MRQLIFFVLLASLTSVHAQHPALEQHLADYLAKLPSSVKVNYRVESLEGKRYASLRDDERVPSASIIKIPILVEIMEQVKAQRFELTDYYTLQNADKVGGAGTIFQEREGKAFTYEQLAHQMMVASDNTATNILIRKVGREAVNERMKTLGFPNLQLNRVMMDTAAVAKGIENYVNADEINRLLSLIYQRKVATPALCDLMVAFLLDNHDTSTLPSLIPRQVGIAHKTGTLTYIRGDAGIIFTKKPFVISVFVRGTDLNRAETIIAEIGKIAYEALK</sequence>
<keyword evidence="6" id="KW-0378">Hydrolase</keyword>
<dbReference type="Gene3D" id="3.40.710.10">
    <property type="entry name" value="DD-peptidase/beta-lactamase superfamily"/>
    <property type="match status" value="1"/>
</dbReference>
<dbReference type="SUPFAM" id="SSF56601">
    <property type="entry name" value="beta-lactamase/transpeptidase-like"/>
    <property type="match status" value="1"/>
</dbReference>
<gene>
    <name evidence="6" type="ORF">FHS57_005506</name>
</gene>
<dbReference type="EC" id="3.5.2.6" evidence="3"/>
<evidence type="ECO:0000313" key="6">
    <source>
        <dbReference type="EMBL" id="MBB3841478.1"/>
    </source>
</evidence>
<name>A0A7W5ZQX5_9BACT</name>
<dbReference type="EMBL" id="JACIBY010000017">
    <property type="protein sequence ID" value="MBB3841478.1"/>
    <property type="molecule type" value="Genomic_DNA"/>
</dbReference>
<dbReference type="Proteomes" id="UP000541352">
    <property type="component" value="Unassembled WGS sequence"/>
</dbReference>
<comment type="caution">
    <text evidence="6">The sequence shown here is derived from an EMBL/GenBank/DDBJ whole genome shotgun (WGS) entry which is preliminary data.</text>
</comment>
<dbReference type="GO" id="GO:0030655">
    <property type="term" value="P:beta-lactam antibiotic catabolic process"/>
    <property type="evidence" value="ECO:0007669"/>
    <property type="project" value="InterPro"/>
</dbReference>
<comment type="similarity">
    <text evidence="2">Belongs to the class-A beta-lactamase family.</text>
</comment>
<dbReference type="RefSeq" id="WP_183979172.1">
    <property type="nucleotide sequence ID" value="NZ_JACIBY010000017.1"/>
</dbReference>
<comment type="catalytic activity">
    <reaction evidence="1">
        <text>a beta-lactam + H2O = a substituted beta-amino acid</text>
        <dbReference type="Rhea" id="RHEA:20401"/>
        <dbReference type="ChEBI" id="CHEBI:15377"/>
        <dbReference type="ChEBI" id="CHEBI:35627"/>
        <dbReference type="ChEBI" id="CHEBI:140347"/>
        <dbReference type="EC" id="3.5.2.6"/>
    </reaction>
</comment>
<dbReference type="AlphaFoldDB" id="A0A7W5ZQX5"/>
<protein>
    <recommendedName>
        <fullName evidence="3">beta-lactamase</fullName>
        <ecNumber evidence="3">3.5.2.6</ecNumber>
    </recommendedName>
</protein>
<dbReference type="Pfam" id="PF13354">
    <property type="entry name" value="Beta-lactamase2"/>
    <property type="match status" value="1"/>
</dbReference>
<feature type="domain" description="Beta-lactamase class A catalytic" evidence="5">
    <location>
        <begin position="44"/>
        <end position="253"/>
    </location>
</feature>
<evidence type="ECO:0000256" key="1">
    <source>
        <dbReference type="ARBA" id="ARBA00001526"/>
    </source>
</evidence>
<reference evidence="6 7" key="1">
    <citation type="submission" date="2020-08" db="EMBL/GenBank/DDBJ databases">
        <title>Genomic Encyclopedia of Type Strains, Phase IV (KMG-IV): sequencing the most valuable type-strain genomes for metagenomic binning, comparative biology and taxonomic classification.</title>
        <authorList>
            <person name="Goeker M."/>
        </authorList>
    </citation>
    <scope>NUCLEOTIDE SEQUENCE [LARGE SCALE GENOMIC DNA]</scope>
    <source>
        <strain evidence="6 7">DSM 17976</strain>
    </source>
</reference>
<evidence type="ECO:0000256" key="2">
    <source>
        <dbReference type="ARBA" id="ARBA00009009"/>
    </source>
</evidence>
<keyword evidence="4" id="KW-0732">Signal</keyword>
<dbReference type="PANTHER" id="PTHR35333">
    <property type="entry name" value="BETA-LACTAMASE"/>
    <property type="match status" value="1"/>
</dbReference>
<dbReference type="PANTHER" id="PTHR35333:SF3">
    <property type="entry name" value="BETA-LACTAMASE-TYPE TRANSPEPTIDASE FOLD CONTAINING PROTEIN"/>
    <property type="match status" value="1"/>
</dbReference>
<accession>A0A7W5ZQX5</accession>
<feature type="chain" id="PRO_5031327853" description="beta-lactamase" evidence="4">
    <location>
        <begin position="19"/>
        <end position="277"/>
    </location>
</feature>
<evidence type="ECO:0000313" key="7">
    <source>
        <dbReference type="Proteomes" id="UP000541352"/>
    </source>
</evidence>
<evidence type="ECO:0000256" key="4">
    <source>
        <dbReference type="SAM" id="SignalP"/>
    </source>
</evidence>
<dbReference type="GO" id="GO:0046677">
    <property type="term" value="P:response to antibiotic"/>
    <property type="evidence" value="ECO:0007669"/>
    <property type="project" value="InterPro"/>
</dbReference>
<evidence type="ECO:0000256" key="3">
    <source>
        <dbReference type="ARBA" id="ARBA00012865"/>
    </source>
</evidence>
<organism evidence="6 7">
    <name type="scientific">Runella defluvii</name>
    <dbReference type="NCBI Taxonomy" id="370973"/>
    <lineage>
        <taxon>Bacteria</taxon>
        <taxon>Pseudomonadati</taxon>
        <taxon>Bacteroidota</taxon>
        <taxon>Cytophagia</taxon>
        <taxon>Cytophagales</taxon>
        <taxon>Spirosomataceae</taxon>
        <taxon>Runella</taxon>
    </lineage>
</organism>
<feature type="signal peptide" evidence="4">
    <location>
        <begin position="1"/>
        <end position="18"/>
    </location>
</feature>
<dbReference type="GO" id="GO:0008800">
    <property type="term" value="F:beta-lactamase activity"/>
    <property type="evidence" value="ECO:0007669"/>
    <property type="project" value="UniProtKB-EC"/>
</dbReference>
<keyword evidence="7" id="KW-1185">Reference proteome</keyword>
<proteinExistence type="inferred from homology"/>